<feature type="transmembrane region" description="Helical" evidence="1">
    <location>
        <begin position="12"/>
        <end position="30"/>
    </location>
</feature>
<dbReference type="Proteomes" id="UP001501624">
    <property type="component" value="Unassembled WGS sequence"/>
</dbReference>
<gene>
    <name evidence="2" type="ORF">GCM10022380_11110</name>
</gene>
<accession>A0ABP7HIH7</accession>
<keyword evidence="3" id="KW-1185">Reference proteome</keyword>
<keyword evidence="1" id="KW-0472">Membrane</keyword>
<keyword evidence="1" id="KW-0812">Transmembrane</keyword>
<organism evidence="2 3">
    <name type="scientific">Amycolatopsis tucumanensis</name>
    <dbReference type="NCBI Taxonomy" id="401106"/>
    <lineage>
        <taxon>Bacteria</taxon>
        <taxon>Bacillati</taxon>
        <taxon>Actinomycetota</taxon>
        <taxon>Actinomycetes</taxon>
        <taxon>Pseudonocardiales</taxon>
        <taxon>Pseudonocardiaceae</taxon>
        <taxon>Amycolatopsis</taxon>
    </lineage>
</organism>
<reference evidence="3" key="1">
    <citation type="journal article" date="2019" name="Int. J. Syst. Evol. Microbiol.">
        <title>The Global Catalogue of Microorganisms (GCM) 10K type strain sequencing project: providing services to taxonomists for standard genome sequencing and annotation.</title>
        <authorList>
            <consortium name="The Broad Institute Genomics Platform"/>
            <consortium name="The Broad Institute Genome Sequencing Center for Infectious Disease"/>
            <person name="Wu L."/>
            <person name="Ma J."/>
        </authorList>
    </citation>
    <scope>NUCLEOTIDE SEQUENCE [LARGE SCALE GENOMIC DNA]</scope>
    <source>
        <strain evidence="3">JCM 17017</strain>
    </source>
</reference>
<sequence length="54" mass="5717">MTTPTTGTAARLWPWLRLLAAAGILTTLVWKVGTGTPRLTDARSVKPTPTIGAQ</sequence>
<protein>
    <submittedName>
        <fullName evidence="2">Uncharacterized protein</fullName>
    </submittedName>
</protein>
<evidence type="ECO:0000313" key="2">
    <source>
        <dbReference type="EMBL" id="GAA3795787.1"/>
    </source>
</evidence>
<dbReference type="RefSeq" id="WP_237334636.1">
    <property type="nucleotide sequence ID" value="NZ_BAABCM010000001.1"/>
</dbReference>
<proteinExistence type="predicted"/>
<comment type="caution">
    <text evidence="2">The sequence shown here is derived from an EMBL/GenBank/DDBJ whole genome shotgun (WGS) entry which is preliminary data.</text>
</comment>
<name>A0ABP7HIH7_9PSEU</name>
<evidence type="ECO:0000256" key="1">
    <source>
        <dbReference type="SAM" id="Phobius"/>
    </source>
</evidence>
<keyword evidence="1" id="KW-1133">Transmembrane helix</keyword>
<evidence type="ECO:0000313" key="3">
    <source>
        <dbReference type="Proteomes" id="UP001501624"/>
    </source>
</evidence>
<dbReference type="EMBL" id="BAABCM010000001">
    <property type="protein sequence ID" value="GAA3795787.1"/>
    <property type="molecule type" value="Genomic_DNA"/>
</dbReference>